<dbReference type="Proteomes" id="UP000077824">
    <property type="component" value="Chromosome"/>
</dbReference>
<accession>A0A172Y0R1</accession>
<organism evidence="1 2">
    <name type="scientific">Chryseobacterium glaciei</name>
    <dbReference type="NCBI Taxonomy" id="1685010"/>
    <lineage>
        <taxon>Bacteria</taxon>
        <taxon>Pseudomonadati</taxon>
        <taxon>Bacteroidota</taxon>
        <taxon>Flavobacteriia</taxon>
        <taxon>Flavobacteriales</taxon>
        <taxon>Weeksellaceae</taxon>
        <taxon>Chryseobacterium group</taxon>
        <taxon>Chryseobacterium</taxon>
    </lineage>
</organism>
<dbReference type="OrthoDB" id="1263809at2"/>
<proteinExistence type="predicted"/>
<dbReference type="EMBL" id="CP015199">
    <property type="protein sequence ID" value="ANF52791.1"/>
    <property type="molecule type" value="Genomic_DNA"/>
</dbReference>
<dbReference type="KEGG" id="chh:A0O34_20735"/>
<name>A0A172Y0R1_9FLAO</name>
<reference evidence="1 2" key="1">
    <citation type="submission" date="2016-04" db="EMBL/GenBank/DDBJ databases">
        <title>Complete Genome Sequence of Chryseobacterium sp. IHBB 10212.</title>
        <authorList>
            <person name="Pal M."/>
            <person name="Swarnkar M.K."/>
            <person name="Kaushal K."/>
            <person name="Chhibber S."/>
            <person name="Singh A.K."/>
            <person name="Gulati A."/>
        </authorList>
    </citation>
    <scope>NUCLEOTIDE SEQUENCE [LARGE SCALE GENOMIC DNA]</scope>
    <source>
        <strain evidence="1 2">IHBB 10212</strain>
    </source>
</reference>
<gene>
    <name evidence="1" type="ORF">A0O34_20735</name>
</gene>
<dbReference type="RefSeq" id="WP_066758929.1">
    <property type="nucleotide sequence ID" value="NZ_CP015199.1"/>
</dbReference>
<evidence type="ECO:0000313" key="2">
    <source>
        <dbReference type="Proteomes" id="UP000077824"/>
    </source>
</evidence>
<sequence length="69" mass="8246">MKKENFSHLLGKSRNEIIKELGDGFNYFNNEIWTYEVGKTWFGRKIILSLTFKEEKVSELNLIKRFGRC</sequence>
<dbReference type="AlphaFoldDB" id="A0A172Y0R1"/>
<keyword evidence="2" id="KW-1185">Reference proteome</keyword>
<protein>
    <submittedName>
        <fullName evidence="1">Uncharacterized protein</fullName>
    </submittedName>
</protein>
<evidence type="ECO:0000313" key="1">
    <source>
        <dbReference type="EMBL" id="ANF52791.1"/>
    </source>
</evidence>